<dbReference type="EMBL" id="CP070617">
    <property type="protein sequence ID" value="QSE87886.1"/>
    <property type="molecule type" value="Genomic_DNA"/>
</dbReference>
<name>A0A974VZ41_9NOCA</name>
<reference evidence="1 2" key="1">
    <citation type="journal article" date="2021" name="Microbiol. Resour. Announc.">
        <title>Complete Genome Sequences of Two Rhodococcus sp. Strains with Large and Linear Chromosomes, Isolated from Apple Rhizosphere.</title>
        <authorList>
            <person name="Benning S."/>
            <person name="Brugnone N."/>
            <person name="Siani R."/>
            <person name="Kublik S."/>
            <person name="Schloter M."/>
            <person name="Rad V."/>
        </authorList>
    </citation>
    <scope>NUCLEOTIDE SEQUENCE [LARGE SCALE GENOMIC DNA]</scope>
    <source>
        <strain evidence="1 2">R79</strain>
    </source>
</reference>
<gene>
    <name evidence="1" type="ORF">JWS13_04530</name>
</gene>
<proteinExistence type="predicted"/>
<geneLocation type="plasmid" evidence="1 2">
    <name>unnamed2</name>
</geneLocation>
<dbReference type="RefSeq" id="WP_206004649.1">
    <property type="nucleotide sequence ID" value="NZ_CP070617.1"/>
</dbReference>
<evidence type="ECO:0008006" key="3">
    <source>
        <dbReference type="Google" id="ProtNLM"/>
    </source>
</evidence>
<evidence type="ECO:0000313" key="2">
    <source>
        <dbReference type="Proteomes" id="UP000662986"/>
    </source>
</evidence>
<evidence type="ECO:0000313" key="1">
    <source>
        <dbReference type="EMBL" id="QSE87886.1"/>
    </source>
</evidence>
<reference evidence="1 2" key="2">
    <citation type="journal article" date="2022" name="Arch. Microbiol.">
        <title>Rhodococcus pseudokoreensis sp. nov. isolated from the rhizosphere of young M26 apple rootstocks.</title>
        <authorList>
            <person name="Kampfer P."/>
            <person name="Glaeser S.P."/>
            <person name="Blom J."/>
            <person name="Wolf J."/>
            <person name="Benning S."/>
            <person name="Schloter M."/>
            <person name="Neumann-Schaal M."/>
        </authorList>
    </citation>
    <scope>NUCLEOTIDE SEQUENCE [LARGE SCALE GENOMIC DNA]</scope>
    <source>
        <strain evidence="1 2">R79</strain>
    </source>
</reference>
<protein>
    <recommendedName>
        <fullName evidence="3">MPT63-like domain-containing protein</fullName>
    </recommendedName>
</protein>
<dbReference type="Proteomes" id="UP000662986">
    <property type="component" value="Plasmid unnamed2"/>
</dbReference>
<keyword evidence="1" id="KW-0614">Plasmid</keyword>
<accession>A0A974VZ41</accession>
<keyword evidence="2" id="KW-1185">Reference proteome</keyword>
<sequence>MSTTRSVVRAVVVVTVGAAAGFAATGLGVAAPIDIQPTPMLCPAGIGAAESQVATDNATLGGEQVFYFLRDPNGKGAHVAYLNLATGVAGSQAFANAPAGTPWIGTLPIALAETGAGPVVSAVYGMHTNTAGEACILLPGLDLSQVPPLENPENDG</sequence>
<organism evidence="1 2">
    <name type="scientific">Rhodococcus pseudokoreensis</name>
    <dbReference type="NCBI Taxonomy" id="2811421"/>
    <lineage>
        <taxon>Bacteria</taxon>
        <taxon>Bacillati</taxon>
        <taxon>Actinomycetota</taxon>
        <taxon>Actinomycetes</taxon>
        <taxon>Mycobacteriales</taxon>
        <taxon>Nocardiaceae</taxon>
        <taxon>Rhodococcus</taxon>
    </lineage>
</organism>